<evidence type="ECO:0000313" key="5">
    <source>
        <dbReference type="Proteomes" id="UP000045039"/>
    </source>
</evidence>
<feature type="signal peptide" evidence="1">
    <location>
        <begin position="1"/>
        <end position="21"/>
    </location>
</feature>
<dbReference type="Proteomes" id="UP000194857">
    <property type="component" value="Unassembled WGS sequence"/>
</dbReference>
<evidence type="ECO:0000313" key="4">
    <source>
        <dbReference type="EMBL" id="OTI61469.1"/>
    </source>
</evidence>
<keyword evidence="1" id="KW-0732">Signal</keyword>
<evidence type="ECO:0000256" key="1">
    <source>
        <dbReference type="SAM" id="SignalP"/>
    </source>
</evidence>
<dbReference type="EMBL" id="CVVU01000211">
    <property type="protein sequence ID" value="CRP20544.1"/>
    <property type="molecule type" value="Genomic_DNA"/>
</dbReference>
<sequence>MKCKTLLIACLFGLGSAQALAVSKLPPQIPVHAGSGRVTLDLRPLLAETNDVEITRVSVCRRVGSHCQETLWRIELPPGWRAGEIEVFGDYPGSSVLLRRPERLQPDGSYNAFIHFNERSRRHRQTVSSIAVEFCLAGEPGNWMLLDEATCLARRNAEERQGEKP</sequence>
<dbReference type="EMBL" id="NFFZ01000007">
    <property type="protein sequence ID" value="OTI61469.1"/>
    <property type="molecule type" value="Genomic_DNA"/>
</dbReference>
<reference evidence="2" key="1">
    <citation type="submission" date="2015-06" db="EMBL/GenBank/DDBJ databases">
        <authorList>
            <person name="Radhakrishnan R."/>
            <person name="Underwood A."/>
            <person name="Al-Shahib A."/>
        </authorList>
    </citation>
    <scope>NUCLEOTIDE SEQUENCE</scope>
    <source>
        <strain evidence="2">P19_London_7_VIM_2_05_10</strain>
    </source>
</reference>
<accession>A0A0F6U867</accession>
<evidence type="ECO:0000313" key="3">
    <source>
        <dbReference type="EMBL" id="MZZ16263.1"/>
    </source>
</evidence>
<comment type="caution">
    <text evidence="4">The sequence shown here is derived from an EMBL/GenBank/DDBJ whole genome shotgun (WGS) entry which is preliminary data.</text>
</comment>
<protein>
    <recommendedName>
        <fullName evidence="7">Secreted protein</fullName>
    </recommendedName>
</protein>
<evidence type="ECO:0000313" key="6">
    <source>
        <dbReference type="Proteomes" id="UP000194857"/>
    </source>
</evidence>
<reference evidence="3" key="5">
    <citation type="submission" date="2020-01" db="EMBL/GenBank/DDBJ databases">
        <title>Bacteria Cultured from War Wounds Associated with the Conflict in Eastern Ukraine.</title>
        <authorList>
            <person name="Snesrud E."/>
            <person name="Galac M.R."/>
            <person name="Mc Gann P."/>
            <person name="Valentine K."/>
            <person name="Viacheslav K."/>
        </authorList>
    </citation>
    <scope>NUCLEOTIDE SEQUENCE</scope>
    <source>
        <strain evidence="3">VNMU148</strain>
    </source>
</reference>
<reference evidence="5" key="2">
    <citation type="submission" date="2015-06" db="EMBL/GenBank/DDBJ databases">
        <authorList>
            <person name="Radhakrishnan Rajesh"/>
            <person name="Underwood Anthony"/>
            <person name="Al-Shahib Ali"/>
        </authorList>
    </citation>
    <scope>NUCLEOTIDE SEQUENCE [LARGE SCALE GENOMIC DNA]</scope>
    <source>
        <strain evidence="5">P19_London_7_VIM_2_05_10</strain>
    </source>
</reference>
<reference evidence="6" key="3">
    <citation type="submission" date="2017-05" db="EMBL/GenBank/DDBJ databases">
        <authorList>
            <person name="Giani T."/>
            <person name="Arena F."/>
            <person name="Pollini S."/>
            <person name="Di Pilato V."/>
            <person name="D'Andrea M.M."/>
            <person name="Henrici De Angelis L."/>
            <person name="Bassetti M."/>
            <person name="Rossolini G.M."/>
        </authorList>
    </citation>
    <scope>NUCLEOTIDE SEQUENCE [LARGE SCALE GENOMIC DNA]</scope>
    <source>
        <strain evidence="6">S567_C10_BS</strain>
    </source>
</reference>
<evidence type="ECO:0008006" key="7">
    <source>
        <dbReference type="Google" id="ProtNLM"/>
    </source>
</evidence>
<evidence type="ECO:0000313" key="2">
    <source>
        <dbReference type="EMBL" id="CRP20544.1"/>
    </source>
</evidence>
<dbReference type="Proteomes" id="UP000045039">
    <property type="component" value="Unassembled WGS sequence"/>
</dbReference>
<dbReference type="Proteomes" id="UP000644192">
    <property type="component" value="Unassembled WGS sequence"/>
</dbReference>
<proteinExistence type="predicted"/>
<dbReference type="EMBL" id="WXZT01000025">
    <property type="protein sequence ID" value="MZZ16263.1"/>
    <property type="molecule type" value="Genomic_DNA"/>
</dbReference>
<name>A0A0F6U867_PSEAI</name>
<dbReference type="RefSeq" id="WP_003112696.1">
    <property type="nucleotide sequence ID" value="NZ_AP031604.1"/>
</dbReference>
<dbReference type="AlphaFoldDB" id="A0A0F6U867"/>
<dbReference type="OMA" id="GEPGNWL"/>
<gene>
    <name evidence="4" type="ORF">CAZ10_16500</name>
    <name evidence="3" type="ORF">GUL26_28745</name>
    <name evidence="2" type="ORF">PAERUG_P19_London_7_VIM_2_05_10_03757</name>
</gene>
<feature type="chain" id="PRO_5015038633" description="Secreted protein" evidence="1">
    <location>
        <begin position="22"/>
        <end position="165"/>
    </location>
</feature>
<reference evidence="4" key="4">
    <citation type="submission" date="2017-05" db="EMBL/GenBank/DDBJ databases">
        <authorList>
            <person name="Song R."/>
            <person name="Chenine A.L."/>
            <person name="Ruprecht R.M."/>
        </authorList>
    </citation>
    <scope>NUCLEOTIDE SEQUENCE [LARGE SCALE GENOMIC DNA]</scope>
    <source>
        <strain evidence="4">S567_C10_BS</strain>
    </source>
</reference>
<organism evidence="4 6">
    <name type="scientific">Pseudomonas aeruginosa</name>
    <dbReference type="NCBI Taxonomy" id="287"/>
    <lineage>
        <taxon>Bacteria</taxon>
        <taxon>Pseudomonadati</taxon>
        <taxon>Pseudomonadota</taxon>
        <taxon>Gammaproteobacteria</taxon>
        <taxon>Pseudomonadales</taxon>
        <taxon>Pseudomonadaceae</taxon>
        <taxon>Pseudomonas</taxon>
    </lineage>
</organism>